<dbReference type="GO" id="GO:0071949">
    <property type="term" value="F:FAD binding"/>
    <property type="evidence" value="ECO:0007669"/>
    <property type="project" value="InterPro"/>
</dbReference>
<protein>
    <submittedName>
        <fullName evidence="4">p-hydroxybenzoate 3-monooxygenase</fullName>
    </submittedName>
</protein>
<gene>
    <name evidence="4" type="ORF">SAMN05444168_7098</name>
</gene>
<dbReference type="PRINTS" id="PR00420">
    <property type="entry name" value="RNGMNOXGNASE"/>
</dbReference>
<dbReference type="Gene3D" id="3.50.50.60">
    <property type="entry name" value="FAD/NAD(P)-binding domain"/>
    <property type="match status" value="1"/>
</dbReference>
<sequence length="390" mass="43035">MRTQVGIIGAGPAGLLLSHLLHLRGIESVVLESRTRAQIESTIRAGVLEQGTMDLLCEAGVGARMKAEGALHHGFELAYEGKRRRIDLTGLTGHSITVYAQHEVIKDLVAARLEAGGTLLFSVSDTSIHGIDTDTPSIRFRHQGEACELQCDFVIGCDGSQGVSRASIPAVLRKDYERVYPFGWFGILCEGPASSDELIYARHERGFALVSTRSANVQRMYFQCDPKDSVDNWSDDRIWAEMHARVDSSDGQKVVDGKIFQKNIVAMRSFVSTTMQHGRLFLAGDAAHIVPPTGAKGMNLAIADVRVLTAALLAFYEENRRDLLDNYSATALKRVWRAEHFSYWMTRMMHRLDDASPFEQQLQVAELEHVTTSRAAATAMAENYVGVAPV</sequence>
<dbReference type="PANTHER" id="PTHR43004">
    <property type="entry name" value="TRK SYSTEM POTASSIUM UPTAKE PROTEIN"/>
    <property type="match status" value="1"/>
</dbReference>
<evidence type="ECO:0000256" key="2">
    <source>
        <dbReference type="ARBA" id="ARBA00022827"/>
    </source>
</evidence>
<dbReference type="RefSeq" id="WP_074268821.1">
    <property type="nucleotide sequence ID" value="NZ_FSRM01000002.1"/>
</dbReference>
<dbReference type="EMBL" id="FSRM01000002">
    <property type="protein sequence ID" value="SIO55465.1"/>
    <property type="molecule type" value="Genomic_DNA"/>
</dbReference>
<dbReference type="InterPro" id="IPR002938">
    <property type="entry name" value="FAD-bd"/>
</dbReference>
<name>A0A1N6KFX9_9BURK</name>
<dbReference type="GO" id="GO:0016709">
    <property type="term" value="F:oxidoreductase activity, acting on paired donors, with incorporation or reduction of molecular oxygen, NAD(P)H as one donor, and incorporation of one atom of oxygen"/>
    <property type="evidence" value="ECO:0007669"/>
    <property type="project" value="UniProtKB-ARBA"/>
</dbReference>
<dbReference type="Gene3D" id="3.30.9.10">
    <property type="entry name" value="D-Amino Acid Oxidase, subunit A, domain 2"/>
    <property type="match status" value="1"/>
</dbReference>
<evidence type="ECO:0000256" key="1">
    <source>
        <dbReference type="ARBA" id="ARBA00022630"/>
    </source>
</evidence>
<keyword evidence="4" id="KW-0560">Oxidoreductase</keyword>
<evidence type="ECO:0000313" key="5">
    <source>
        <dbReference type="Proteomes" id="UP000184693"/>
    </source>
</evidence>
<dbReference type="PANTHER" id="PTHR43004:SF3">
    <property type="entry name" value="P-HYDROXYBENZOATE HYDROXYLASE"/>
    <property type="match status" value="1"/>
</dbReference>
<dbReference type="Proteomes" id="UP000184693">
    <property type="component" value="Unassembled WGS sequence"/>
</dbReference>
<accession>A0A1N6KFX9</accession>
<dbReference type="SUPFAM" id="SSF51905">
    <property type="entry name" value="FAD/NAD(P)-binding domain"/>
    <property type="match status" value="1"/>
</dbReference>
<evidence type="ECO:0000259" key="3">
    <source>
        <dbReference type="Pfam" id="PF01494"/>
    </source>
</evidence>
<keyword evidence="1" id="KW-0285">Flavoprotein</keyword>
<dbReference type="InterPro" id="IPR036188">
    <property type="entry name" value="FAD/NAD-bd_sf"/>
</dbReference>
<reference evidence="4 5" key="1">
    <citation type="submission" date="2016-11" db="EMBL/GenBank/DDBJ databases">
        <authorList>
            <person name="Jaros S."/>
            <person name="Januszkiewicz K."/>
            <person name="Wedrychowicz H."/>
        </authorList>
    </citation>
    <scope>NUCLEOTIDE SEQUENCE [LARGE SCALE GENOMIC DNA]</scope>
    <source>
        <strain evidence="4 5">GAS86</strain>
    </source>
</reference>
<dbReference type="SUPFAM" id="SSF54373">
    <property type="entry name" value="FAD-linked reductases, C-terminal domain"/>
    <property type="match status" value="1"/>
</dbReference>
<dbReference type="Pfam" id="PF01494">
    <property type="entry name" value="FAD_binding_3"/>
    <property type="match status" value="1"/>
</dbReference>
<keyword evidence="4" id="KW-0503">Monooxygenase</keyword>
<dbReference type="NCBIfam" id="NF006091">
    <property type="entry name" value="PRK08243.1"/>
    <property type="match status" value="1"/>
</dbReference>
<keyword evidence="2" id="KW-0274">FAD</keyword>
<dbReference type="AlphaFoldDB" id="A0A1N6KFX9"/>
<evidence type="ECO:0000313" key="4">
    <source>
        <dbReference type="EMBL" id="SIO55465.1"/>
    </source>
</evidence>
<feature type="domain" description="FAD-binding" evidence="3">
    <location>
        <begin position="2"/>
        <end position="341"/>
    </location>
</feature>
<organism evidence="4 5">
    <name type="scientific">Paraburkholderia phenazinium</name>
    <dbReference type="NCBI Taxonomy" id="60549"/>
    <lineage>
        <taxon>Bacteria</taxon>
        <taxon>Pseudomonadati</taxon>
        <taxon>Pseudomonadota</taxon>
        <taxon>Betaproteobacteria</taxon>
        <taxon>Burkholderiales</taxon>
        <taxon>Burkholderiaceae</taxon>
        <taxon>Paraburkholderia</taxon>
    </lineage>
</organism>
<proteinExistence type="predicted"/>
<dbReference type="OrthoDB" id="8672648at2"/>
<dbReference type="InterPro" id="IPR050641">
    <property type="entry name" value="RIFMO-like"/>
</dbReference>